<evidence type="ECO:0000259" key="7">
    <source>
        <dbReference type="Pfam" id="PF00171"/>
    </source>
</evidence>
<sequence>MAEPPPTSPPAVPRRHLYIGGGWVAPARGGSLDVINPATGAAIGAIPAATAEDVRAAVTAAVEAAASGHWTRTSGAYRAGFLKAIAAKVRERKETLAALETLDNGKPIEESEWDVDDVASCFDYYAGLAEKLDGRQDAPIDVGMDAFKTSVRRSALGVVALITPWNYPLLMATWKVAPALAAGNCCILKPSELASVTCLELADIAHSVGLPPGALNVVTGTGADAGAPLSADPRVAKIAFTGSGPTGRAVALAAAKNLRPATMELGGKSALIVFDDADVDKAVEWAMFGSFWTNGQICTATSRLLLQRGIAEAFCARLRDRAASINVCDPLTRGCRMGALISEAQYRKVLGYIEAGKQEGATLLTGGGRPEHLPAGFFVQPTVFTNVTPSMRVWREEIFGPVLSVMEFDTEADAIALANASEFGLGGAVISRDAERCSRVADALECGIVWVNCSQPCFCNAPWGGIKNSGHGRELGEWGLENFLSVKQVTKYVSNDTWDWYPQSSKL</sequence>
<evidence type="ECO:0000256" key="2">
    <source>
        <dbReference type="ARBA" id="ARBA00023002"/>
    </source>
</evidence>
<name>A0A7R9YSN9_9CHLO</name>
<dbReference type="InterPro" id="IPR016161">
    <property type="entry name" value="Ald_DH/histidinol_DH"/>
</dbReference>
<dbReference type="PANTHER" id="PTHR43860">
    <property type="entry name" value="BETAINE ALDEHYDE DEHYDROGENASE"/>
    <property type="match status" value="1"/>
</dbReference>
<dbReference type="InterPro" id="IPR016160">
    <property type="entry name" value="Ald_DH_CS_CYS"/>
</dbReference>
<evidence type="ECO:0000256" key="1">
    <source>
        <dbReference type="ARBA" id="ARBA00009986"/>
    </source>
</evidence>
<dbReference type="InterPro" id="IPR015590">
    <property type="entry name" value="Aldehyde_DH_dom"/>
</dbReference>
<dbReference type="InterPro" id="IPR016163">
    <property type="entry name" value="Ald_DH_C"/>
</dbReference>
<dbReference type="CDD" id="cd07110">
    <property type="entry name" value="ALDH_F10_BADH"/>
    <property type="match status" value="1"/>
</dbReference>
<feature type="domain" description="Aldehyde dehydrogenase" evidence="7">
    <location>
        <begin position="23"/>
        <end position="489"/>
    </location>
</feature>
<dbReference type="EMBL" id="HBEC01007061">
    <property type="protein sequence ID" value="CAD8283151.1"/>
    <property type="molecule type" value="Transcribed_RNA"/>
</dbReference>
<evidence type="ECO:0000313" key="8">
    <source>
        <dbReference type="EMBL" id="CAD8283151.1"/>
    </source>
</evidence>
<organism evidence="8">
    <name type="scientific">Chlamydomonas euryale</name>
    <dbReference type="NCBI Taxonomy" id="1486919"/>
    <lineage>
        <taxon>Eukaryota</taxon>
        <taxon>Viridiplantae</taxon>
        <taxon>Chlorophyta</taxon>
        <taxon>core chlorophytes</taxon>
        <taxon>Chlorophyceae</taxon>
        <taxon>CS clade</taxon>
        <taxon>Chlamydomonadales</taxon>
        <taxon>Chlamydomonadaceae</taxon>
        <taxon>Chlamydomonas</taxon>
    </lineage>
</organism>
<dbReference type="InterPro" id="IPR029510">
    <property type="entry name" value="Ald_DH_CS_GLU"/>
</dbReference>
<comment type="similarity">
    <text evidence="1 6">Belongs to the aldehyde dehydrogenase family.</text>
</comment>
<dbReference type="InterPro" id="IPR016162">
    <property type="entry name" value="Ald_DH_N"/>
</dbReference>
<dbReference type="PANTHER" id="PTHR43860:SF2">
    <property type="entry name" value="BETAINE ALDEHYDE DEHYDROGENASE-RELATED"/>
    <property type="match status" value="1"/>
</dbReference>
<dbReference type="FunFam" id="3.40.309.10:FF:000012">
    <property type="entry name" value="Betaine aldehyde dehydrogenase"/>
    <property type="match status" value="1"/>
</dbReference>
<dbReference type="Pfam" id="PF00171">
    <property type="entry name" value="Aldedh"/>
    <property type="match status" value="1"/>
</dbReference>
<keyword evidence="3" id="KW-0520">NAD</keyword>
<keyword evidence="2 6" id="KW-0560">Oxidoreductase</keyword>
<evidence type="ECO:0000256" key="3">
    <source>
        <dbReference type="ARBA" id="ARBA00023027"/>
    </source>
</evidence>
<feature type="active site" evidence="5">
    <location>
        <position position="264"/>
    </location>
</feature>
<evidence type="ECO:0000256" key="6">
    <source>
        <dbReference type="RuleBase" id="RU003345"/>
    </source>
</evidence>
<proteinExistence type="inferred from homology"/>
<dbReference type="Gene3D" id="3.40.309.10">
    <property type="entry name" value="Aldehyde Dehydrogenase, Chain A, domain 2"/>
    <property type="match status" value="1"/>
</dbReference>
<dbReference type="PROSITE" id="PS00687">
    <property type="entry name" value="ALDEHYDE_DEHYDR_GLU"/>
    <property type="match status" value="1"/>
</dbReference>
<comment type="pathway">
    <text evidence="4">Amine and polyamine biosynthesis; betaine biosynthesis via choline pathway; betaine from betaine aldehyde: step 1/1.</text>
</comment>
<evidence type="ECO:0000256" key="4">
    <source>
        <dbReference type="ARBA" id="ARBA00037921"/>
    </source>
</evidence>
<dbReference type="FunFam" id="3.40.605.10:FF:000007">
    <property type="entry name" value="NAD/NADP-dependent betaine aldehyde dehydrogenase"/>
    <property type="match status" value="1"/>
</dbReference>
<accession>A0A7R9YSN9</accession>
<dbReference type="GO" id="GO:0004029">
    <property type="term" value="F:aldehyde dehydrogenase (NAD+) activity"/>
    <property type="evidence" value="ECO:0007669"/>
    <property type="project" value="UniProtKB-ARBA"/>
</dbReference>
<protein>
    <recommendedName>
        <fullName evidence="7">Aldehyde dehydrogenase domain-containing protein</fullName>
    </recommendedName>
</protein>
<dbReference type="AlphaFoldDB" id="A0A7R9YSN9"/>
<gene>
    <name evidence="8" type="ORF">CEUR00632_LOCUS3186</name>
</gene>
<dbReference type="PROSITE" id="PS00070">
    <property type="entry name" value="ALDEHYDE_DEHYDR_CYS"/>
    <property type="match status" value="1"/>
</dbReference>
<reference evidence="8" key="1">
    <citation type="submission" date="2021-01" db="EMBL/GenBank/DDBJ databases">
        <authorList>
            <person name="Corre E."/>
            <person name="Pelletier E."/>
            <person name="Niang G."/>
            <person name="Scheremetjew M."/>
            <person name="Finn R."/>
            <person name="Kale V."/>
            <person name="Holt S."/>
            <person name="Cochrane G."/>
            <person name="Meng A."/>
            <person name="Brown T."/>
            <person name="Cohen L."/>
        </authorList>
    </citation>
    <scope>NUCLEOTIDE SEQUENCE</scope>
    <source>
        <strain evidence="8">CCMP219</strain>
    </source>
</reference>
<dbReference type="Gene3D" id="3.40.605.10">
    <property type="entry name" value="Aldehyde Dehydrogenase, Chain A, domain 1"/>
    <property type="match status" value="1"/>
</dbReference>
<dbReference type="SUPFAM" id="SSF53720">
    <property type="entry name" value="ALDH-like"/>
    <property type="match status" value="1"/>
</dbReference>
<evidence type="ECO:0000256" key="5">
    <source>
        <dbReference type="PROSITE-ProRule" id="PRU10007"/>
    </source>
</evidence>